<dbReference type="AlphaFoldDB" id="A0A2P2BYA4"/>
<organism evidence="1">
    <name type="scientific">metagenome</name>
    <dbReference type="NCBI Taxonomy" id="256318"/>
    <lineage>
        <taxon>unclassified sequences</taxon>
        <taxon>metagenomes</taxon>
    </lineage>
</organism>
<gene>
    <name evidence="1" type="ORF">NOCA2210070</name>
</gene>
<dbReference type="InterPro" id="IPR052022">
    <property type="entry name" value="26kDa_periplasmic_antigen"/>
</dbReference>
<protein>
    <recommendedName>
        <fullName evidence="2">26 kDa periplasmic immunogenic protein</fullName>
    </recommendedName>
</protein>
<name>A0A2P2BYA4_9ZZZZ</name>
<dbReference type="PANTHER" id="PTHR34387">
    <property type="entry name" value="SLR1258 PROTEIN"/>
    <property type="match status" value="1"/>
</dbReference>
<dbReference type="Gene3D" id="3.30.70.2970">
    <property type="entry name" value="Protein of unknown function (DUF541), domain 2"/>
    <property type="match status" value="1"/>
</dbReference>
<dbReference type="GO" id="GO:0006974">
    <property type="term" value="P:DNA damage response"/>
    <property type="evidence" value="ECO:0007669"/>
    <property type="project" value="TreeGrafter"/>
</dbReference>
<dbReference type="InterPro" id="IPR007497">
    <property type="entry name" value="SIMPL/DUF541"/>
</dbReference>
<dbReference type="EMBL" id="CZKA01000014">
    <property type="protein sequence ID" value="CUR54720.1"/>
    <property type="molecule type" value="Genomic_DNA"/>
</dbReference>
<proteinExistence type="predicted"/>
<dbReference type="Pfam" id="PF04402">
    <property type="entry name" value="SIMPL"/>
    <property type="match status" value="1"/>
</dbReference>
<dbReference type="Gene3D" id="3.30.110.170">
    <property type="entry name" value="Protein of unknown function (DUF541), domain 1"/>
    <property type="match status" value="1"/>
</dbReference>
<reference evidence="1" key="1">
    <citation type="submission" date="2015-08" db="EMBL/GenBank/DDBJ databases">
        <authorList>
            <person name="Babu N.S."/>
            <person name="Beckwith C.J."/>
            <person name="Beseler K.G."/>
            <person name="Brison A."/>
            <person name="Carone J.V."/>
            <person name="Caskin T.P."/>
            <person name="Diamond M."/>
            <person name="Durham M.E."/>
            <person name="Foxe J.M."/>
            <person name="Go M."/>
            <person name="Henderson B.A."/>
            <person name="Jones I.B."/>
            <person name="McGettigan J.A."/>
            <person name="Micheletti S.J."/>
            <person name="Nasrallah M.E."/>
            <person name="Ortiz D."/>
            <person name="Piller C.R."/>
            <person name="Privatt S.R."/>
            <person name="Schneider S.L."/>
            <person name="Sharp S."/>
            <person name="Smith T.C."/>
            <person name="Stanton J.D."/>
            <person name="Ullery H.E."/>
            <person name="Wilson R.J."/>
            <person name="Serrano M.G."/>
            <person name="Buck G."/>
            <person name="Lee V."/>
            <person name="Wang Y."/>
            <person name="Carvalho R."/>
            <person name="Voegtly L."/>
            <person name="Shi R."/>
            <person name="Duckworth R."/>
            <person name="Johnson A."/>
            <person name="Loviza R."/>
            <person name="Walstead R."/>
            <person name="Shah Z."/>
            <person name="Kiflezghi M."/>
            <person name="Wade K."/>
            <person name="Ball S.L."/>
            <person name="Bradley K.W."/>
            <person name="Asai D.J."/>
            <person name="Bowman C.A."/>
            <person name="Russell D.A."/>
            <person name="Pope W.H."/>
            <person name="Jacobs-Sera D."/>
            <person name="Hendrix R.W."/>
            <person name="Hatfull G.F."/>
        </authorList>
    </citation>
    <scope>NUCLEOTIDE SEQUENCE</scope>
</reference>
<sequence>MDNKVTLSVRGILLTGLVLLAMLAAYLIGTTGGTTSPAQAADTTSTSADRRTISLGGKGEATAVPDQLSFSVAVSMTRDDLETALNDSSAAMKQVFDALEANGVAGKDIQTSGLSMNPVYDYPPYSSPVLTGYRVSQRATVSIDDLTAGGKAIGAAVAAGGNGVRVSNIRLQVSDPDEVLKQARAAAVAQAKAKAEEYAAATGQTLGDVVSLREVSATTPQSPVWSQRATYDMEAAKAVPIRAGRDDLSVRVQVVWELG</sequence>
<accession>A0A2P2BYA4</accession>
<evidence type="ECO:0008006" key="2">
    <source>
        <dbReference type="Google" id="ProtNLM"/>
    </source>
</evidence>
<dbReference type="PANTHER" id="PTHR34387:SF1">
    <property type="entry name" value="PERIPLASMIC IMMUNOGENIC PROTEIN"/>
    <property type="match status" value="1"/>
</dbReference>
<evidence type="ECO:0000313" key="1">
    <source>
        <dbReference type="EMBL" id="CUR54720.1"/>
    </source>
</evidence>